<comment type="caution">
    <text evidence="2">The sequence shown here is derived from an EMBL/GenBank/DDBJ whole genome shotgun (WGS) entry which is preliminary data.</text>
</comment>
<dbReference type="EMBL" id="CASHTH010003824">
    <property type="protein sequence ID" value="CAI8049953.1"/>
    <property type="molecule type" value="Genomic_DNA"/>
</dbReference>
<name>A0AA35TLU0_GEOBA</name>
<feature type="transmembrane region" description="Helical" evidence="1">
    <location>
        <begin position="122"/>
        <end position="144"/>
    </location>
</feature>
<protein>
    <submittedName>
        <fullName evidence="2">Uncharacterized protein</fullName>
    </submittedName>
</protein>
<dbReference type="AlphaFoldDB" id="A0AA35TLU0"/>
<dbReference type="PANTHER" id="PTHR38337:SF1">
    <property type="entry name" value="GUSTATORY RECEPTOR"/>
    <property type="match status" value="1"/>
</dbReference>
<feature type="transmembrane region" description="Helical" evidence="1">
    <location>
        <begin position="69"/>
        <end position="89"/>
    </location>
</feature>
<keyword evidence="1" id="KW-0812">Transmembrane</keyword>
<gene>
    <name evidence="2" type="ORF">GBAR_LOCUS27485</name>
</gene>
<proteinExistence type="predicted"/>
<feature type="transmembrane region" description="Helical" evidence="1">
    <location>
        <begin position="302"/>
        <end position="324"/>
    </location>
</feature>
<dbReference type="Proteomes" id="UP001174909">
    <property type="component" value="Unassembled WGS sequence"/>
</dbReference>
<feature type="transmembrane region" description="Helical" evidence="1">
    <location>
        <begin position="224"/>
        <end position="247"/>
    </location>
</feature>
<accession>A0AA35TLU0</accession>
<feature type="transmembrane region" description="Helical" evidence="1">
    <location>
        <begin position="192"/>
        <end position="212"/>
    </location>
</feature>
<sequence>MHYHVSCERHILTSFLIPDLLLFSAFIYGLYIFRWGQTEQLTTLTEAVFLGIMSRSSGRYCHKRLTRTLQLMMVIGIAWVVFSFGVNVFRSQSLHLLDANTQIQWIPSYRSDTNSSNLIERWVFVVVTLLGFVVLDMAYAAVVINYSTQCQLLVFLFSSICERIRAKDWGIERTIKELKSAREFLSMLNSHLSRAVSLLLFIFLTTSVQAIWGLQSVKKEQENFTLEVTTGLLSIVQWSFMLVLPLIQASRVTRAAARLKKVGLEVRSRPYSYLDTPQLDLDSLVLYTTSLKMSAKLVNLPISPSVVGVLFFTVGVVLFLVFQLDTYHWAVWL</sequence>
<dbReference type="PANTHER" id="PTHR38337">
    <property type="entry name" value="AGAP010540-PA"/>
    <property type="match status" value="1"/>
</dbReference>
<evidence type="ECO:0000313" key="2">
    <source>
        <dbReference type="EMBL" id="CAI8049953.1"/>
    </source>
</evidence>
<reference evidence="2" key="1">
    <citation type="submission" date="2023-03" db="EMBL/GenBank/DDBJ databases">
        <authorList>
            <person name="Steffen K."/>
            <person name="Cardenas P."/>
        </authorList>
    </citation>
    <scope>NUCLEOTIDE SEQUENCE</scope>
</reference>
<evidence type="ECO:0000256" key="1">
    <source>
        <dbReference type="SAM" id="Phobius"/>
    </source>
</evidence>
<keyword evidence="3" id="KW-1185">Reference proteome</keyword>
<keyword evidence="1" id="KW-1133">Transmembrane helix</keyword>
<keyword evidence="1" id="KW-0472">Membrane</keyword>
<feature type="transmembrane region" description="Helical" evidence="1">
    <location>
        <begin position="12"/>
        <end position="33"/>
    </location>
</feature>
<evidence type="ECO:0000313" key="3">
    <source>
        <dbReference type="Proteomes" id="UP001174909"/>
    </source>
</evidence>
<organism evidence="2 3">
    <name type="scientific">Geodia barretti</name>
    <name type="common">Barrett's horny sponge</name>
    <dbReference type="NCBI Taxonomy" id="519541"/>
    <lineage>
        <taxon>Eukaryota</taxon>
        <taxon>Metazoa</taxon>
        <taxon>Porifera</taxon>
        <taxon>Demospongiae</taxon>
        <taxon>Heteroscleromorpha</taxon>
        <taxon>Tetractinellida</taxon>
        <taxon>Astrophorina</taxon>
        <taxon>Geodiidae</taxon>
        <taxon>Geodia</taxon>
    </lineage>
</organism>